<evidence type="ECO:0000256" key="3">
    <source>
        <dbReference type="ARBA" id="ARBA00022989"/>
    </source>
</evidence>
<dbReference type="EMBL" id="JADILZ010000028">
    <property type="protein sequence ID" value="MBO8477864.1"/>
    <property type="molecule type" value="Genomic_DNA"/>
</dbReference>
<feature type="transmembrane region" description="Helical" evidence="5">
    <location>
        <begin position="118"/>
        <end position="139"/>
    </location>
</feature>
<keyword evidence="2 5" id="KW-0812">Transmembrane</keyword>
<evidence type="ECO:0000313" key="8">
    <source>
        <dbReference type="Proteomes" id="UP000823771"/>
    </source>
</evidence>
<feature type="domain" description="O-antigen ligase-related" evidence="6">
    <location>
        <begin position="190"/>
        <end position="322"/>
    </location>
</feature>
<accession>A0A9D9ITY3</accession>
<proteinExistence type="predicted"/>
<dbReference type="GO" id="GO:0016020">
    <property type="term" value="C:membrane"/>
    <property type="evidence" value="ECO:0007669"/>
    <property type="project" value="UniProtKB-SubCell"/>
</dbReference>
<sequence>MPIAGKIGNEIGGVFACYLCIAVMFLLKHNIYELISVQYYLITIIIPIFLLFFLMPHCKGTIEISHVDALLIILFVWVFIHSIVTGVSIDNISKFGILGLFYILCKCCYKKTINLEIIILPFLVVSGIESVLFLLQYFIGGADTVMPSGTLGNSARLCGVLMMLTPFCILMFKSSNNVFKKIYATIFILNNSVIILAFSRAAIIALLIAYIYLAYKNNYIRFSKKYIILCVVVVCLILSLLVVLKYDSVVGRLLIWKITLLQLYPNFLLGKGIDSFIPLYNNAQSLYFAKKIGVFDKESSVAGFVAYPYNEILNTLVELGLIPCIIVVVIIYILLKTKTESTVGIYLKSIILATLVFSMFSYTSKVYLMLVVFTICIAVLDVSNSEKKAVVVLSLNSVIKYVCAAFLLFIIFFQSLSLVKYIECGQVHECFASGRSSMALNDCEKYVKRFSKSYIIMAEYGKILYDEAEFDKCTEVLDRVANRFPDPKILVLQARAYMKINEYGKAEQLLIKASNMVPSKFEAKYWLFKLYQKTNMERAMVVAKIISQQPVKITSDYVMKVKQEVSDFLKF</sequence>
<dbReference type="InterPro" id="IPR051533">
    <property type="entry name" value="WaaL-like"/>
</dbReference>
<name>A0A9D9ITY3_9BACT</name>
<evidence type="ECO:0000256" key="4">
    <source>
        <dbReference type="ARBA" id="ARBA00023136"/>
    </source>
</evidence>
<keyword evidence="7" id="KW-0436">Ligase</keyword>
<comment type="subcellular location">
    <subcellularLocation>
        <location evidence="1">Membrane</location>
        <topology evidence="1">Multi-pass membrane protein</topology>
    </subcellularLocation>
</comment>
<feature type="transmembrane region" description="Helical" evidence="5">
    <location>
        <begin position="342"/>
        <end position="360"/>
    </location>
</feature>
<dbReference type="GO" id="GO:0016874">
    <property type="term" value="F:ligase activity"/>
    <property type="evidence" value="ECO:0007669"/>
    <property type="project" value="UniProtKB-KW"/>
</dbReference>
<dbReference type="InterPro" id="IPR007016">
    <property type="entry name" value="O-antigen_ligase-rel_domated"/>
</dbReference>
<comment type="caution">
    <text evidence="7">The sequence shown here is derived from an EMBL/GenBank/DDBJ whole genome shotgun (WGS) entry which is preliminary data.</text>
</comment>
<evidence type="ECO:0000313" key="7">
    <source>
        <dbReference type="EMBL" id="MBO8477864.1"/>
    </source>
</evidence>
<gene>
    <name evidence="7" type="ORF">IAB80_03080</name>
</gene>
<feature type="transmembrane region" description="Helical" evidence="5">
    <location>
        <begin position="67"/>
        <end position="86"/>
    </location>
</feature>
<feature type="transmembrane region" description="Helical" evidence="5">
    <location>
        <begin position="390"/>
        <end position="413"/>
    </location>
</feature>
<evidence type="ECO:0000259" key="6">
    <source>
        <dbReference type="Pfam" id="PF04932"/>
    </source>
</evidence>
<dbReference type="Proteomes" id="UP000823771">
    <property type="component" value="Unassembled WGS sequence"/>
</dbReference>
<feature type="transmembrane region" description="Helical" evidence="5">
    <location>
        <begin position="193"/>
        <end position="214"/>
    </location>
</feature>
<feature type="transmembrane region" description="Helical" evidence="5">
    <location>
        <begin position="312"/>
        <end position="335"/>
    </location>
</feature>
<feature type="transmembrane region" description="Helical" evidence="5">
    <location>
        <begin position="226"/>
        <end position="246"/>
    </location>
</feature>
<feature type="transmembrane region" description="Helical" evidence="5">
    <location>
        <begin position="366"/>
        <end position="383"/>
    </location>
</feature>
<feature type="transmembrane region" description="Helical" evidence="5">
    <location>
        <begin position="12"/>
        <end position="31"/>
    </location>
</feature>
<dbReference type="InterPro" id="IPR011990">
    <property type="entry name" value="TPR-like_helical_dom_sf"/>
</dbReference>
<dbReference type="PANTHER" id="PTHR37422">
    <property type="entry name" value="TEICHURONIC ACID BIOSYNTHESIS PROTEIN TUAE"/>
    <property type="match status" value="1"/>
</dbReference>
<dbReference type="Gene3D" id="1.25.40.10">
    <property type="entry name" value="Tetratricopeptide repeat domain"/>
    <property type="match status" value="1"/>
</dbReference>
<keyword evidence="4 5" id="KW-0472">Membrane</keyword>
<keyword evidence="3 5" id="KW-1133">Transmembrane helix</keyword>
<dbReference type="SUPFAM" id="SSF48452">
    <property type="entry name" value="TPR-like"/>
    <property type="match status" value="1"/>
</dbReference>
<reference evidence="7" key="1">
    <citation type="submission" date="2020-10" db="EMBL/GenBank/DDBJ databases">
        <authorList>
            <person name="Gilroy R."/>
        </authorList>
    </citation>
    <scope>NUCLEOTIDE SEQUENCE</scope>
    <source>
        <strain evidence="7">2478</strain>
    </source>
</reference>
<reference evidence="7" key="2">
    <citation type="journal article" date="2021" name="PeerJ">
        <title>Extensive microbial diversity within the chicken gut microbiome revealed by metagenomics and culture.</title>
        <authorList>
            <person name="Gilroy R."/>
            <person name="Ravi A."/>
            <person name="Getino M."/>
            <person name="Pursley I."/>
            <person name="Horton D.L."/>
            <person name="Alikhan N.F."/>
            <person name="Baker D."/>
            <person name="Gharbi K."/>
            <person name="Hall N."/>
            <person name="Watson M."/>
            <person name="Adriaenssens E.M."/>
            <person name="Foster-Nyarko E."/>
            <person name="Jarju S."/>
            <person name="Secka A."/>
            <person name="Antonio M."/>
            <person name="Oren A."/>
            <person name="Chaudhuri R.R."/>
            <person name="La Ragione R."/>
            <person name="Hildebrand F."/>
            <person name="Pallen M.J."/>
        </authorList>
    </citation>
    <scope>NUCLEOTIDE SEQUENCE</scope>
    <source>
        <strain evidence="7">2478</strain>
    </source>
</reference>
<dbReference type="PANTHER" id="PTHR37422:SF13">
    <property type="entry name" value="LIPOPOLYSACCHARIDE BIOSYNTHESIS PROTEIN PA4999-RELATED"/>
    <property type="match status" value="1"/>
</dbReference>
<protein>
    <submittedName>
        <fullName evidence="7">O-antigen ligase family protein</fullName>
    </submittedName>
</protein>
<organism evidence="7 8">
    <name type="scientific">Candidatus Cryptobacteroides excrementipullorum</name>
    <dbReference type="NCBI Taxonomy" id="2840761"/>
    <lineage>
        <taxon>Bacteria</taxon>
        <taxon>Pseudomonadati</taxon>
        <taxon>Bacteroidota</taxon>
        <taxon>Bacteroidia</taxon>
        <taxon>Bacteroidales</taxon>
        <taxon>Candidatus Cryptobacteroides</taxon>
    </lineage>
</organism>
<evidence type="ECO:0000256" key="2">
    <source>
        <dbReference type="ARBA" id="ARBA00022692"/>
    </source>
</evidence>
<evidence type="ECO:0000256" key="5">
    <source>
        <dbReference type="SAM" id="Phobius"/>
    </source>
</evidence>
<feature type="transmembrane region" description="Helical" evidence="5">
    <location>
        <begin position="37"/>
        <end position="55"/>
    </location>
</feature>
<dbReference type="AlphaFoldDB" id="A0A9D9ITY3"/>
<dbReference type="Pfam" id="PF04932">
    <property type="entry name" value="Wzy_C"/>
    <property type="match status" value="1"/>
</dbReference>
<evidence type="ECO:0000256" key="1">
    <source>
        <dbReference type="ARBA" id="ARBA00004141"/>
    </source>
</evidence>